<feature type="transmembrane region" description="Helical" evidence="6">
    <location>
        <begin position="214"/>
        <end position="234"/>
    </location>
</feature>
<feature type="transmembrane region" description="Helical" evidence="6">
    <location>
        <begin position="305"/>
        <end position="327"/>
    </location>
</feature>
<evidence type="ECO:0000256" key="5">
    <source>
        <dbReference type="ARBA" id="ARBA00023136"/>
    </source>
</evidence>
<dbReference type="Pfam" id="PF01566">
    <property type="entry name" value="Nramp"/>
    <property type="match status" value="1"/>
</dbReference>
<feature type="transmembrane region" description="Helical" evidence="6">
    <location>
        <begin position="71"/>
        <end position="94"/>
    </location>
</feature>
<dbReference type="GO" id="GO:0005886">
    <property type="term" value="C:plasma membrane"/>
    <property type="evidence" value="ECO:0007669"/>
    <property type="project" value="UniProtKB-SubCell"/>
</dbReference>
<dbReference type="GO" id="GO:0046872">
    <property type="term" value="F:metal ion binding"/>
    <property type="evidence" value="ECO:0007669"/>
    <property type="project" value="UniProtKB-UniRule"/>
</dbReference>
<keyword evidence="3 6" id="KW-0812">Transmembrane</keyword>
<evidence type="ECO:0000256" key="3">
    <source>
        <dbReference type="ARBA" id="ARBA00022692"/>
    </source>
</evidence>
<gene>
    <name evidence="6" type="primary">mntH</name>
    <name evidence="7" type="ORF">Q428_05660</name>
</gene>
<dbReference type="STRING" id="1403537.Q428_05660"/>
<protein>
    <recommendedName>
        <fullName evidence="6">Divalent metal cation transporter MntH</fullName>
    </recommendedName>
</protein>
<dbReference type="PANTHER" id="PTHR11706:SF33">
    <property type="entry name" value="NATURAL RESISTANCE-ASSOCIATED MACROPHAGE PROTEIN 2"/>
    <property type="match status" value="1"/>
</dbReference>
<dbReference type="PRINTS" id="PR00447">
    <property type="entry name" value="NATRESASSCMP"/>
</dbReference>
<evidence type="ECO:0000256" key="6">
    <source>
        <dbReference type="HAMAP-Rule" id="MF_00221"/>
    </source>
</evidence>
<dbReference type="GO" id="GO:0005384">
    <property type="term" value="F:manganese ion transmembrane transporter activity"/>
    <property type="evidence" value="ECO:0007669"/>
    <property type="project" value="TreeGrafter"/>
</dbReference>
<keyword evidence="6" id="KW-0406">Ion transport</keyword>
<evidence type="ECO:0000256" key="1">
    <source>
        <dbReference type="ARBA" id="ARBA00004141"/>
    </source>
</evidence>
<dbReference type="Proteomes" id="UP000019681">
    <property type="component" value="Unassembled WGS sequence"/>
</dbReference>
<evidence type="ECO:0000256" key="4">
    <source>
        <dbReference type="ARBA" id="ARBA00022989"/>
    </source>
</evidence>
<keyword evidence="6" id="KW-0769">Symport</keyword>
<evidence type="ECO:0000313" key="7">
    <source>
        <dbReference type="EMBL" id="EYE88862.1"/>
    </source>
</evidence>
<dbReference type="NCBIfam" id="NF037982">
    <property type="entry name" value="Nramp_1"/>
    <property type="match status" value="1"/>
</dbReference>
<keyword evidence="5 6" id="KW-0472">Membrane</keyword>
<accession>A0A017RVZ4</accession>
<reference evidence="7 8" key="1">
    <citation type="journal article" date="2014" name="Genome Announc.">
        <title>Draft Genome Sequence of Fervidicella metallireducens Strain AeBT, an Iron-Reducing Thermoanaerobe from the Great Artesian Basin.</title>
        <authorList>
            <person name="Patel B.K."/>
        </authorList>
    </citation>
    <scope>NUCLEOTIDE SEQUENCE [LARGE SCALE GENOMIC DNA]</scope>
    <source>
        <strain evidence="7 8">AeB</strain>
    </source>
</reference>
<feature type="transmembrane region" description="Helical" evidence="6">
    <location>
        <begin position="413"/>
        <end position="431"/>
    </location>
</feature>
<organism evidence="7 8">
    <name type="scientific">Fervidicella metallireducens AeB</name>
    <dbReference type="NCBI Taxonomy" id="1403537"/>
    <lineage>
        <taxon>Bacteria</taxon>
        <taxon>Bacillati</taxon>
        <taxon>Bacillota</taxon>
        <taxon>Clostridia</taxon>
        <taxon>Eubacteriales</taxon>
        <taxon>Clostridiaceae</taxon>
        <taxon>Fervidicella</taxon>
    </lineage>
</organism>
<dbReference type="InterPro" id="IPR001046">
    <property type="entry name" value="NRAMP_fam"/>
</dbReference>
<sequence length="435" mass="47273">MEFKKNTHEIKIKPCLIREQSPFTYKAAKIPFSFRQIAKFLGPAFIVSVAYVDPGNFATNISGGSIFNYNLVWVILWSNIMAIFLQINSAKLGIATGYNLSQMCKKVFSKRINWFFWIIAELAAIATTMAEFLGGALGLYLLFGLSLPLAGLLTGVISFAITYMQKYGQRVVEIIIFTLIAVISISYAIEMFLAKPDWSSVAVHTLIPSLPNGQAVLIAVGMLGATVMPHVIYLHSQLVQCRNYGMNDEEKVKHLKMEKIDVIIAMNIAFIINAAMVIVSAAVFYQKGIIVNSIEQAHQSLEPLLGSLSSGAFAIALLASGFSSSAVGSMAGETVMDGFVDVKIPLNIRRLITMAPAMIIIASGVNPMKALLLSQVCLSFALPAAIIPMLIITGRKDLMGRFVNGTLTKIAGFIIASLIIILNAVLLYLTFSGKV</sequence>
<comment type="similarity">
    <text evidence="6">Belongs to the NRAMP family.</text>
</comment>
<dbReference type="HAMAP" id="MF_00221">
    <property type="entry name" value="NRAMP"/>
    <property type="match status" value="1"/>
</dbReference>
<dbReference type="AlphaFoldDB" id="A0A017RVZ4"/>
<dbReference type="GO" id="GO:0015086">
    <property type="term" value="F:cadmium ion transmembrane transporter activity"/>
    <property type="evidence" value="ECO:0007669"/>
    <property type="project" value="TreeGrafter"/>
</dbReference>
<feature type="transmembrane region" description="Helical" evidence="6">
    <location>
        <begin position="114"/>
        <end position="133"/>
    </location>
</feature>
<dbReference type="GO" id="GO:0015293">
    <property type="term" value="F:symporter activity"/>
    <property type="evidence" value="ECO:0007669"/>
    <property type="project" value="UniProtKB-UniRule"/>
</dbReference>
<keyword evidence="2 6" id="KW-0813">Transport</keyword>
<dbReference type="NCBIfam" id="TIGR01197">
    <property type="entry name" value="nramp"/>
    <property type="match status" value="1"/>
</dbReference>
<feature type="transmembrane region" description="Helical" evidence="6">
    <location>
        <begin position="371"/>
        <end position="392"/>
    </location>
</feature>
<dbReference type="GO" id="GO:0034755">
    <property type="term" value="P:iron ion transmembrane transport"/>
    <property type="evidence" value="ECO:0007669"/>
    <property type="project" value="TreeGrafter"/>
</dbReference>
<keyword evidence="6" id="KW-1003">Cell membrane</keyword>
<proteinExistence type="inferred from homology"/>
<keyword evidence="8" id="KW-1185">Reference proteome</keyword>
<dbReference type="PANTHER" id="PTHR11706">
    <property type="entry name" value="SOLUTE CARRIER PROTEIN FAMILY 11 MEMBER"/>
    <property type="match status" value="1"/>
</dbReference>
<feature type="transmembrane region" description="Helical" evidence="6">
    <location>
        <begin position="174"/>
        <end position="194"/>
    </location>
</feature>
<evidence type="ECO:0000313" key="8">
    <source>
        <dbReference type="Proteomes" id="UP000019681"/>
    </source>
</evidence>
<dbReference type="NCBIfam" id="NF001923">
    <property type="entry name" value="PRK00701.1"/>
    <property type="match status" value="1"/>
</dbReference>
<keyword evidence="4 6" id="KW-1133">Transmembrane helix</keyword>
<comment type="subcellular location">
    <subcellularLocation>
        <location evidence="6">Cell membrane</location>
        <topology evidence="6">Multi-pass membrane protein</topology>
    </subcellularLocation>
    <subcellularLocation>
        <location evidence="1">Membrane</location>
        <topology evidence="1">Multi-pass membrane protein</topology>
    </subcellularLocation>
</comment>
<name>A0A017RVZ4_9CLOT</name>
<evidence type="ECO:0000256" key="2">
    <source>
        <dbReference type="ARBA" id="ARBA00022448"/>
    </source>
</evidence>
<feature type="transmembrane region" description="Helical" evidence="6">
    <location>
        <begin position="139"/>
        <end position="162"/>
    </location>
</feature>
<feature type="transmembrane region" description="Helical" evidence="6">
    <location>
        <begin position="32"/>
        <end position="51"/>
    </location>
</feature>
<dbReference type="EMBL" id="AZQP01000012">
    <property type="protein sequence ID" value="EYE88862.1"/>
    <property type="molecule type" value="Genomic_DNA"/>
</dbReference>
<feature type="transmembrane region" description="Helical" evidence="6">
    <location>
        <begin position="262"/>
        <end position="285"/>
    </location>
</feature>
<comment type="function">
    <text evidence="6">H(+)-stimulated, divalent metal cation uptake system.</text>
</comment>
<comment type="caution">
    <text evidence="7">The sequence shown here is derived from an EMBL/GenBank/DDBJ whole genome shotgun (WGS) entry which is preliminary data.</text>
</comment>